<dbReference type="InterPro" id="IPR002864">
    <property type="entry name" value="Acyl-ACP_thioesterase_NHD"/>
</dbReference>
<evidence type="ECO:0000259" key="4">
    <source>
        <dbReference type="Pfam" id="PF01643"/>
    </source>
</evidence>
<gene>
    <name evidence="5" type="ORF">KSF_069960</name>
</gene>
<dbReference type="GO" id="GO:0047617">
    <property type="term" value="F:fatty acyl-CoA hydrolase activity"/>
    <property type="evidence" value="ECO:0007669"/>
    <property type="project" value="TreeGrafter"/>
</dbReference>
<evidence type="ECO:0000256" key="2">
    <source>
        <dbReference type="ARBA" id="ARBA00022801"/>
    </source>
</evidence>
<dbReference type="RefSeq" id="WP_220207535.1">
    <property type="nucleotide sequence ID" value="NZ_BNJK01000001.1"/>
</dbReference>
<sequence>MRREFFHMHTVRYDECDCNGVLTPSAFLRYMQDIAALDAEDAQLSGNGYWVVKRTFITFTAPIAIHTQLALKTYGLGFSRVTAKRGYEAHLADEPQSEPIIAAHTLWVYVDPRGRPTRMPERTAQIWLPDGPLAPPPDESFPTTPAGTPETTTAVVRFSEIDLMRHLNNASAVEMLDNAAWEAYASAGITPDAAKFDPLHYDIEYVDSPLFGDELTIQSWLHPLPTTGQECIRHQQITRAGKVMVRAHSRWLWRA</sequence>
<protein>
    <recommendedName>
        <fullName evidence="4">Acyl-ACP thioesterase N-terminal hotdog domain-containing protein</fullName>
    </recommendedName>
</protein>
<organism evidence="5 6">
    <name type="scientific">Reticulibacter mediterranei</name>
    <dbReference type="NCBI Taxonomy" id="2778369"/>
    <lineage>
        <taxon>Bacteria</taxon>
        <taxon>Bacillati</taxon>
        <taxon>Chloroflexota</taxon>
        <taxon>Ktedonobacteria</taxon>
        <taxon>Ktedonobacterales</taxon>
        <taxon>Reticulibacteraceae</taxon>
        <taxon>Reticulibacter</taxon>
    </lineage>
</organism>
<dbReference type="Proteomes" id="UP000597444">
    <property type="component" value="Unassembled WGS sequence"/>
</dbReference>
<keyword evidence="2" id="KW-0378">Hydrolase</keyword>
<proteinExistence type="inferred from homology"/>
<dbReference type="PANTHER" id="PTHR31793">
    <property type="entry name" value="4-HYDROXYBENZOYL-COA THIOESTERASE FAMILY MEMBER"/>
    <property type="match status" value="1"/>
</dbReference>
<dbReference type="CDD" id="cd00586">
    <property type="entry name" value="4HBT"/>
    <property type="match status" value="2"/>
</dbReference>
<evidence type="ECO:0000256" key="1">
    <source>
        <dbReference type="ARBA" id="ARBA00005953"/>
    </source>
</evidence>
<dbReference type="AlphaFoldDB" id="A0A8J3IMU0"/>
<evidence type="ECO:0000313" key="6">
    <source>
        <dbReference type="Proteomes" id="UP000597444"/>
    </source>
</evidence>
<dbReference type="Gene3D" id="3.10.129.10">
    <property type="entry name" value="Hotdog Thioesterase"/>
    <property type="match status" value="2"/>
</dbReference>
<reference evidence="5" key="1">
    <citation type="submission" date="2020-10" db="EMBL/GenBank/DDBJ databases">
        <title>Taxonomic study of unclassified bacteria belonging to the class Ktedonobacteria.</title>
        <authorList>
            <person name="Yabe S."/>
            <person name="Wang C.M."/>
            <person name="Zheng Y."/>
            <person name="Sakai Y."/>
            <person name="Cavaletti L."/>
            <person name="Monciardini P."/>
            <person name="Donadio S."/>
        </authorList>
    </citation>
    <scope>NUCLEOTIDE SEQUENCE</scope>
    <source>
        <strain evidence="5">ID150040</strain>
    </source>
</reference>
<comment type="similarity">
    <text evidence="1">Belongs to the 4-hydroxybenzoyl-CoA thioesterase family.</text>
</comment>
<name>A0A8J3IMU0_9CHLR</name>
<dbReference type="EMBL" id="BNJK01000001">
    <property type="protein sequence ID" value="GHO96948.1"/>
    <property type="molecule type" value="Genomic_DNA"/>
</dbReference>
<dbReference type="SUPFAM" id="SSF54637">
    <property type="entry name" value="Thioesterase/thiol ester dehydrase-isomerase"/>
    <property type="match status" value="2"/>
</dbReference>
<dbReference type="InterPro" id="IPR050563">
    <property type="entry name" value="4-hydroxybenzoyl-CoA_TE"/>
</dbReference>
<dbReference type="InterPro" id="IPR029069">
    <property type="entry name" value="HotDog_dom_sf"/>
</dbReference>
<dbReference type="PANTHER" id="PTHR31793:SF27">
    <property type="entry name" value="NOVEL THIOESTERASE SUPERFAMILY DOMAIN AND SAPOSIN A-TYPE DOMAIN CONTAINING PROTEIN (0610012H03RIK)"/>
    <property type="match status" value="1"/>
</dbReference>
<feature type="region of interest" description="Disordered" evidence="3">
    <location>
        <begin position="130"/>
        <end position="149"/>
    </location>
</feature>
<evidence type="ECO:0000313" key="5">
    <source>
        <dbReference type="EMBL" id="GHO96948.1"/>
    </source>
</evidence>
<comment type="caution">
    <text evidence="5">The sequence shown here is derived from an EMBL/GenBank/DDBJ whole genome shotgun (WGS) entry which is preliminary data.</text>
</comment>
<accession>A0A8J3IMU0</accession>
<dbReference type="Pfam" id="PF01643">
    <property type="entry name" value="Acyl-ACP_TE"/>
    <property type="match status" value="1"/>
</dbReference>
<feature type="domain" description="Acyl-ACP thioesterase N-terminal hotdog" evidence="4">
    <location>
        <begin position="7"/>
        <end position="118"/>
    </location>
</feature>
<keyword evidence="6" id="KW-1185">Reference proteome</keyword>
<dbReference type="GO" id="GO:0006633">
    <property type="term" value="P:fatty acid biosynthetic process"/>
    <property type="evidence" value="ECO:0007669"/>
    <property type="project" value="InterPro"/>
</dbReference>
<evidence type="ECO:0000256" key="3">
    <source>
        <dbReference type="SAM" id="MobiDB-lite"/>
    </source>
</evidence>